<keyword evidence="3" id="KW-1133">Transmembrane helix</keyword>
<accession>A0ABX7VD34</accession>
<evidence type="ECO:0000313" key="6">
    <source>
        <dbReference type="Proteomes" id="UP000665025"/>
    </source>
</evidence>
<sequence>MNEVRFSRQVQEVKFGEWSLDPRKQCISDGCVERELEPLLFRLLCYFIINNEQIITRQDLIDDVWGQKYVDDNAINRAMSELRKLLKSDKQRGVVIKTHYRKGYSFFLEPQIIYSQEEPVAVPKSSSKVPCSPQVTHKTGKKGAFAGIVACLLFAVVVGTYFISLAPTESQASDVLTKPVSERILSWVPGRYARLHLSPNNALTAFSFIARESSNYALAVKELDSGYERRLGESGVNYFPLGWSHDSQFLYYKTKSQQSCKVWQISADFNSGNRSLFDCSMSANMRVGGLDDERIIYSKSGYRNRDELSVLINRDLKTGEEFQISSPNLNSYGDQFLLYIPEKQVVLFERRQYDVNELYITDPDGGNQVKLLESPNRIWAANYDSETDSLLWLDNTDNTVFSYSFAQRKLVEQIKLDTAEEYASFQFLNKSKMQVVSYPFLAGIYLLNLEDNTVGSQLLMGKGSISPIMVESDYLIVILHEGQNAVAKLKQGGKQVLLDVPADKIKAIRYNASNDLLLVQSHAQISVYQLSDLSLVDTIVTGDAVLSAEFLGEDEIGYVSLGADKVKSNVYVYSLRSKSQKPLSALSALWIGRLDDTRLVILTTKDTLLFYDESAGQTLREIKLSTALYRHSVTVGGGRIYHSDGERIFEIDPDNEVPVKESYQIDFSKSVIKSINYSEQSKSLVLSVLEVTENQFLEVSLL</sequence>
<evidence type="ECO:0000313" key="5">
    <source>
        <dbReference type="EMBL" id="QTL36469.1"/>
    </source>
</evidence>
<evidence type="ECO:0000256" key="2">
    <source>
        <dbReference type="PROSITE-ProRule" id="PRU01091"/>
    </source>
</evidence>
<keyword evidence="3" id="KW-0812">Transmembrane</keyword>
<dbReference type="CDD" id="cd00383">
    <property type="entry name" value="trans_reg_C"/>
    <property type="match status" value="1"/>
</dbReference>
<feature type="DNA-binding region" description="OmpR/PhoB-type" evidence="2">
    <location>
        <begin position="10"/>
        <end position="108"/>
    </location>
</feature>
<organism evidence="5 6">
    <name type="scientific">Pseudoalteromonas viridis</name>
    <dbReference type="NCBI Taxonomy" id="339617"/>
    <lineage>
        <taxon>Bacteria</taxon>
        <taxon>Pseudomonadati</taxon>
        <taxon>Pseudomonadota</taxon>
        <taxon>Gammaproteobacteria</taxon>
        <taxon>Alteromonadales</taxon>
        <taxon>Pseudoalteromonadaceae</taxon>
        <taxon>Pseudoalteromonas</taxon>
    </lineage>
</organism>
<dbReference type="InterPro" id="IPR011042">
    <property type="entry name" value="6-blade_b-propeller_TolB-like"/>
</dbReference>
<dbReference type="PROSITE" id="PS51755">
    <property type="entry name" value="OMPR_PHOB"/>
    <property type="match status" value="1"/>
</dbReference>
<evidence type="ECO:0000256" key="3">
    <source>
        <dbReference type="SAM" id="Phobius"/>
    </source>
</evidence>
<keyword evidence="3" id="KW-0472">Membrane</keyword>
<dbReference type="RefSeq" id="WP_209053027.1">
    <property type="nucleotide sequence ID" value="NZ_CP072425.1"/>
</dbReference>
<gene>
    <name evidence="5" type="ORF">J5X90_05325</name>
</gene>
<dbReference type="InterPro" id="IPR036388">
    <property type="entry name" value="WH-like_DNA-bd_sf"/>
</dbReference>
<feature type="domain" description="OmpR/PhoB-type" evidence="4">
    <location>
        <begin position="10"/>
        <end position="108"/>
    </location>
</feature>
<feature type="transmembrane region" description="Helical" evidence="3">
    <location>
        <begin position="144"/>
        <end position="163"/>
    </location>
</feature>
<dbReference type="EMBL" id="CP072425">
    <property type="protein sequence ID" value="QTL36469.1"/>
    <property type="molecule type" value="Genomic_DNA"/>
</dbReference>
<reference evidence="5 6" key="1">
    <citation type="submission" date="2021-03" db="EMBL/GenBank/DDBJ databases">
        <title>Complete Genome of Pseudoalteromonas viridis Strain BBR56, a new biocontrol bacterial candidate.</title>
        <authorList>
            <person name="Handayani D.P."/>
            <person name="Isnansetyo A."/>
            <person name="Istiqomah I."/>
            <person name="Jumina J."/>
        </authorList>
    </citation>
    <scope>NUCLEOTIDE SEQUENCE [LARGE SCALE GENOMIC DNA]</scope>
    <source>
        <strain evidence="5 6">BBR56</strain>
    </source>
</reference>
<keyword evidence="6" id="KW-1185">Reference proteome</keyword>
<protein>
    <submittedName>
        <fullName evidence="5">Winged helix-turn-helix domain-containing protein</fullName>
    </submittedName>
</protein>
<keyword evidence="1 2" id="KW-0238">DNA-binding</keyword>
<dbReference type="Pfam" id="PF00486">
    <property type="entry name" value="Trans_reg_C"/>
    <property type="match status" value="1"/>
</dbReference>
<dbReference type="InterPro" id="IPR001867">
    <property type="entry name" value="OmpR/PhoB-type_DNA-bd"/>
</dbReference>
<evidence type="ECO:0000259" key="4">
    <source>
        <dbReference type="PROSITE" id="PS51755"/>
    </source>
</evidence>
<dbReference type="SMART" id="SM00862">
    <property type="entry name" value="Trans_reg_C"/>
    <property type="match status" value="1"/>
</dbReference>
<dbReference type="InterPro" id="IPR016032">
    <property type="entry name" value="Sig_transdc_resp-reg_C-effctor"/>
</dbReference>
<evidence type="ECO:0000256" key="1">
    <source>
        <dbReference type="ARBA" id="ARBA00023125"/>
    </source>
</evidence>
<dbReference type="Proteomes" id="UP000665025">
    <property type="component" value="Chromosome 1"/>
</dbReference>
<dbReference type="Gene3D" id="1.10.10.10">
    <property type="entry name" value="Winged helix-like DNA-binding domain superfamily/Winged helix DNA-binding domain"/>
    <property type="match status" value="1"/>
</dbReference>
<proteinExistence type="predicted"/>
<name>A0ABX7VD34_9GAMM</name>
<dbReference type="SUPFAM" id="SSF46894">
    <property type="entry name" value="C-terminal effector domain of the bipartite response regulators"/>
    <property type="match status" value="1"/>
</dbReference>
<dbReference type="SUPFAM" id="SSF69322">
    <property type="entry name" value="Tricorn protease domain 2"/>
    <property type="match status" value="1"/>
</dbReference>
<dbReference type="Gene3D" id="2.120.10.30">
    <property type="entry name" value="TolB, C-terminal domain"/>
    <property type="match status" value="1"/>
</dbReference>